<protein>
    <submittedName>
        <fullName evidence="2">Uncharacterized protein</fullName>
    </submittedName>
</protein>
<keyword evidence="3" id="KW-1185">Reference proteome</keyword>
<feature type="region of interest" description="Disordered" evidence="1">
    <location>
        <begin position="69"/>
        <end position="101"/>
    </location>
</feature>
<organism evidence="2 3">
    <name type="scientific">Dreissena polymorpha</name>
    <name type="common">Zebra mussel</name>
    <name type="synonym">Mytilus polymorpha</name>
    <dbReference type="NCBI Taxonomy" id="45954"/>
    <lineage>
        <taxon>Eukaryota</taxon>
        <taxon>Metazoa</taxon>
        <taxon>Spiralia</taxon>
        <taxon>Lophotrochozoa</taxon>
        <taxon>Mollusca</taxon>
        <taxon>Bivalvia</taxon>
        <taxon>Autobranchia</taxon>
        <taxon>Heteroconchia</taxon>
        <taxon>Euheterodonta</taxon>
        <taxon>Imparidentia</taxon>
        <taxon>Neoheterodontei</taxon>
        <taxon>Myida</taxon>
        <taxon>Dreissenoidea</taxon>
        <taxon>Dreissenidae</taxon>
        <taxon>Dreissena</taxon>
    </lineage>
</organism>
<dbReference type="AlphaFoldDB" id="A0A9D4NBZ2"/>
<evidence type="ECO:0000313" key="3">
    <source>
        <dbReference type="Proteomes" id="UP000828390"/>
    </source>
</evidence>
<name>A0A9D4NBZ2_DREPO</name>
<evidence type="ECO:0000256" key="1">
    <source>
        <dbReference type="SAM" id="MobiDB-lite"/>
    </source>
</evidence>
<comment type="caution">
    <text evidence="2">The sequence shown here is derived from an EMBL/GenBank/DDBJ whole genome shotgun (WGS) entry which is preliminary data.</text>
</comment>
<gene>
    <name evidence="2" type="ORF">DPMN_015803</name>
</gene>
<reference evidence="2" key="2">
    <citation type="submission" date="2020-11" db="EMBL/GenBank/DDBJ databases">
        <authorList>
            <person name="McCartney M.A."/>
            <person name="Auch B."/>
            <person name="Kono T."/>
            <person name="Mallez S."/>
            <person name="Becker A."/>
            <person name="Gohl D.M."/>
            <person name="Silverstein K.A.T."/>
            <person name="Koren S."/>
            <person name="Bechman K.B."/>
            <person name="Herman A."/>
            <person name="Abrahante J.E."/>
            <person name="Garbe J."/>
        </authorList>
    </citation>
    <scope>NUCLEOTIDE SEQUENCE</scope>
    <source>
        <strain evidence="2">Duluth1</strain>
        <tissue evidence="2">Whole animal</tissue>
    </source>
</reference>
<reference evidence="2" key="1">
    <citation type="journal article" date="2019" name="bioRxiv">
        <title>The Genome of the Zebra Mussel, Dreissena polymorpha: A Resource for Invasive Species Research.</title>
        <authorList>
            <person name="McCartney M.A."/>
            <person name="Auch B."/>
            <person name="Kono T."/>
            <person name="Mallez S."/>
            <person name="Zhang Y."/>
            <person name="Obille A."/>
            <person name="Becker A."/>
            <person name="Abrahante J.E."/>
            <person name="Garbe J."/>
            <person name="Badalamenti J.P."/>
            <person name="Herman A."/>
            <person name="Mangelson H."/>
            <person name="Liachko I."/>
            <person name="Sullivan S."/>
            <person name="Sone E.D."/>
            <person name="Koren S."/>
            <person name="Silverstein K.A.T."/>
            <person name="Beckman K.B."/>
            <person name="Gohl D.M."/>
        </authorList>
    </citation>
    <scope>NUCLEOTIDE SEQUENCE</scope>
    <source>
        <strain evidence="2">Duluth1</strain>
        <tissue evidence="2">Whole animal</tissue>
    </source>
</reference>
<feature type="compositionally biased region" description="Basic and acidic residues" evidence="1">
    <location>
        <begin position="79"/>
        <end position="89"/>
    </location>
</feature>
<accession>A0A9D4NBZ2</accession>
<dbReference type="EMBL" id="JAIWYP010000001">
    <property type="protein sequence ID" value="KAH3891698.1"/>
    <property type="molecule type" value="Genomic_DNA"/>
</dbReference>
<evidence type="ECO:0000313" key="2">
    <source>
        <dbReference type="EMBL" id="KAH3891698.1"/>
    </source>
</evidence>
<proteinExistence type="predicted"/>
<dbReference type="Proteomes" id="UP000828390">
    <property type="component" value="Unassembled WGS sequence"/>
</dbReference>
<sequence length="101" mass="11708">MTCTEQEIANSWARNPYRNTWPEEWRHEIEIYRRWLRDRKVPGSNPALTTGISLSKKFIPQLLLSTQGNKPMFQIAPDGRTERRTDGRTTPKQYPSAYGGG</sequence>